<dbReference type="FunFam" id="2.60.120.260:FF:000016">
    <property type="entry name" value="Contactin-associated protein-like 4 isoform 1"/>
    <property type="match status" value="1"/>
</dbReference>
<dbReference type="OrthoDB" id="10067267at2759"/>
<organism evidence="2 3">
    <name type="scientific">Paramuricea clavata</name>
    <name type="common">Red gorgonian</name>
    <name type="synonym">Violescent sea-whip</name>
    <dbReference type="NCBI Taxonomy" id="317549"/>
    <lineage>
        <taxon>Eukaryota</taxon>
        <taxon>Metazoa</taxon>
        <taxon>Cnidaria</taxon>
        <taxon>Anthozoa</taxon>
        <taxon>Octocorallia</taxon>
        <taxon>Malacalcyonacea</taxon>
        <taxon>Plexauridae</taxon>
        <taxon>Paramuricea</taxon>
    </lineage>
</organism>
<name>A0A6S7JZT0_PARCT</name>
<dbReference type="CDD" id="cd00057">
    <property type="entry name" value="FA58C"/>
    <property type="match status" value="1"/>
</dbReference>
<feature type="compositionally biased region" description="Polar residues" evidence="1">
    <location>
        <begin position="1"/>
        <end position="23"/>
    </location>
</feature>
<dbReference type="PROSITE" id="PS01285">
    <property type="entry name" value="FA58C_1"/>
    <property type="match status" value="1"/>
</dbReference>
<protein>
    <submittedName>
        <fullName evidence="2">Uncharacterized protein</fullName>
    </submittedName>
</protein>
<feature type="region of interest" description="Disordered" evidence="1">
    <location>
        <begin position="1"/>
        <end position="28"/>
    </location>
</feature>
<dbReference type="EMBL" id="CACRXK020022233">
    <property type="protein sequence ID" value="CAB4036621.1"/>
    <property type="molecule type" value="Genomic_DNA"/>
</dbReference>
<proteinExistence type="predicted"/>
<dbReference type="SUPFAM" id="SSF49785">
    <property type="entry name" value="Galactose-binding domain-like"/>
    <property type="match status" value="1"/>
</dbReference>
<evidence type="ECO:0000313" key="2">
    <source>
        <dbReference type="EMBL" id="CAB4036621.1"/>
    </source>
</evidence>
<sequence>MRSGNIQASQVTASSEWDSSHGPNNARLFSKARNGGKGAWSSKRNDLNQWLQIDFKRQTVVVGISTQGREDCCSQWVKNYTLYYSINGVSFLPYKYHGQVKVFKGNTDKHSVVHNPISPAIVARYIRLAPKSWNEHISLRIEFYGC</sequence>
<dbReference type="InterPro" id="IPR000421">
    <property type="entry name" value="FA58C"/>
</dbReference>
<dbReference type="PROSITE" id="PS50022">
    <property type="entry name" value="FA58C_3"/>
    <property type="match status" value="1"/>
</dbReference>
<dbReference type="Proteomes" id="UP001152795">
    <property type="component" value="Unassembled WGS sequence"/>
</dbReference>
<dbReference type="AlphaFoldDB" id="A0A6S7JZT0"/>
<dbReference type="PANTHER" id="PTHR24543">
    <property type="entry name" value="MULTICOPPER OXIDASE-RELATED"/>
    <property type="match status" value="1"/>
</dbReference>
<dbReference type="Pfam" id="PF00754">
    <property type="entry name" value="F5_F8_type_C"/>
    <property type="match status" value="1"/>
</dbReference>
<reference evidence="2" key="1">
    <citation type="submission" date="2020-04" db="EMBL/GenBank/DDBJ databases">
        <authorList>
            <person name="Alioto T."/>
            <person name="Alioto T."/>
            <person name="Gomez Garrido J."/>
        </authorList>
    </citation>
    <scope>NUCLEOTIDE SEQUENCE</scope>
    <source>
        <strain evidence="2">A484AB</strain>
    </source>
</reference>
<accession>A0A6S7JZT0</accession>
<comment type="caution">
    <text evidence="2">The sequence shown here is derived from an EMBL/GenBank/DDBJ whole genome shotgun (WGS) entry which is preliminary data.</text>
</comment>
<keyword evidence="3" id="KW-1185">Reference proteome</keyword>
<evidence type="ECO:0000313" key="3">
    <source>
        <dbReference type="Proteomes" id="UP001152795"/>
    </source>
</evidence>
<gene>
    <name evidence="2" type="ORF">PACLA_8A008531</name>
</gene>
<dbReference type="PANTHER" id="PTHR24543:SF325">
    <property type="entry name" value="F5_8 TYPE C DOMAIN-CONTAINING PROTEIN"/>
    <property type="match status" value="1"/>
</dbReference>
<dbReference type="SMART" id="SM00231">
    <property type="entry name" value="FA58C"/>
    <property type="match status" value="1"/>
</dbReference>
<dbReference type="Gene3D" id="2.60.120.260">
    <property type="entry name" value="Galactose-binding domain-like"/>
    <property type="match status" value="1"/>
</dbReference>
<dbReference type="InterPro" id="IPR008979">
    <property type="entry name" value="Galactose-bd-like_sf"/>
</dbReference>
<evidence type="ECO:0000256" key="1">
    <source>
        <dbReference type="SAM" id="MobiDB-lite"/>
    </source>
</evidence>